<comment type="subcellular location">
    <subcellularLocation>
        <location evidence="1">Cell membrane</location>
        <topology evidence="1">Multi-pass membrane protein</topology>
    </subcellularLocation>
</comment>
<keyword evidence="10" id="KW-1185">Reference proteome</keyword>
<dbReference type="InterPro" id="IPR011701">
    <property type="entry name" value="MFS"/>
</dbReference>
<keyword evidence="2" id="KW-0813">Transport</keyword>
<feature type="transmembrane region" description="Helical" evidence="7">
    <location>
        <begin position="12"/>
        <end position="39"/>
    </location>
</feature>
<evidence type="ECO:0000256" key="1">
    <source>
        <dbReference type="ARBA" id="ARBA00004651"/>
    </source>
</evidence>
<evidence type="ECO:0000256" key="7">
    <source>
        <dbReference type="SAM" id="Phobius"/>
    </source>
</evidence>
<dbReference type="InterPro" id="IPR020846">
    <property type="entry name" value="MFS_dom"/>
</dbReference>
<feature type="transmembrane region" description="Helical" evidence="7">
    <location>
        <begin position="319"/>
        <end position="344"/>
    </location>
</feature>
<dbReference type="Gene3D" id="1.20.1250.20">
    <property type="entry name" value="MFS general substrate transporter like domains"/>
    <property type="match status" value="2"/>
</dbReference>
<organism evidence="9 10">
    <name type="scientific">Hyella patelloides LEGE 07179</name>
    <dbReference type="NCBI Taxonomy" id="945734"/>
    <lineage>
        <taxon>Bacteria</taxon>
        <taxon>Bacillati</taxon>
        <taxon>Cyanobacteriota</taxon>
        <taxon>Cyanophyceae</taxon>
        <taxon>Pleurocapsales</taxon>
        <taxon>Hyellaceae</taxon>
        <taxon>Hyella</taxon>
    </lineage>
</organism>
<evidence type="ECO:0000313" key="10">
    <source>
        <dbReference type="Proteomes" id="UP000320055"/>
    </source>
</evidence>
<feature type="transmembrane region" description="Helical" evidence="7">
    <location>
        <begin position="85"/>
        <end position="102"/>
    </location>
</feature>
<dbReference type="SUPFAM" id="SSF103473">
    <property type="entry name" value="MFS general substrate transporter"/>
    <property type="match status" value="1"/>
</dbReference>
<accession>A0A563VQC5</accession>
<dbReference type="Proteomes" id="UP000320055">
    <property type="component" value="Unassembled WGS sequence"/>
</dbReference>
<keyword evidence="4 7" id="KW-0812">Transmembrane</keyword>
<dbReference type="InterPro" id="IPR036259">
    <property type="entry name" value="MFS_trans_sf"/>
</dbReference>
<feature type="transmembrane region" description="Helical" evidence="7">
    <location>
        <begin position="108"/>
        <end position="125"/>
    </location>
</feature>
<dbReference type="PROSITE" id="PS50850">
    <property type="entry name" value="MFS"/>
    <property type="match status" value="1"/>
</dbReference>
<sequence>MSQNKLLKLPQFSRAVWILAGGRLLSAIGTGFTLFYAPIFFVNQVGISATLVGLALGSGSLSGVLGRFFGGQWADSPQWGRRKTLLLSAIISALADVVLVMTNNFPTLVIGNLLMGLGVGLYWPATEAAIIDLTTPEQRNESFAITRLADSLGLSLGVILGGALIANEVNYRLLFLFDGISFVIFFFIIYFAIAETYNFTNRHKSHNNGWLTALKDRRLTIFLVVNVLFTTYLSQIQSTLPLYFKNFISVGESQLGFSEKVISGLFSWHIVFAAIAQLPIARWLNSFSRIKALTISLVFWGVGFILIWLTGIVTAYPLVWAIVALGIMSLAMVSYTPSASAFIADIAPESLRGIYLSFNSQCWAVGYFIGPSLGGFALDNSINFVRVYWLACSGSIAIGILILQYLNTIISDTKSC</sequence>
<feature type="transmembrane region" description="Helical" evidence="7">
    <location>
        <begin position="384"/>
        <end position="406"/>
    </location>
</feature>
<feature type="transmembrane region" description="Helical" evidence="7">
    <location>
        <begin position="145"/>
        <end position="167"/>
    </location>
</feature>
<dbReference type="GO" id="GO:0022857">
    <property type="term" value="F:transmembrane transporter activity"/>
    <property type="evidence" value="ECO:0007669"/>
    <property type="project" value="InterPro"/>
</dbReference>
<evidence type="ECO:0000256" key="6">
    <source>
        <dbReference type="ARBA" id="ARBA00023136"/>
    </source>
</evidence>
<keyword evidence="6 7" id="KW-0472">Membrane</keyword>
<feature type="transmembrane region" description="Helical" evidence="7">
    <location>
        <begin position="292"/>
        <end position="313"/>
    </location>
</feature>
<name>A0A563VQC5_9CYAN</name>
<reference evidence="9 10" key="1">
    <citation type="submission" date="2019-01" db="EMBL/GenBank/DDBJ databases">
        <authorList>
            <person name="Brito A."/>
        </authorList>
    </citation>
    <scope>NUCLEOTIDE SEQUENCE [LARGE SCALE GENOMIC DNA]</scope>
    <source>
        <strain evidence="9">1</strain>
    </source>
</reference>
<feature type="domain" description="Major facilitator superfamily (MFS) profile" evidence="8">
    <location>
        <begin position="15"/>
        <end position="411"/>
    </location>
</feature>
<dbReference type="AlphaFoldDB" id="A0A563VQC5"/>
<dbReference type="RefSeq" id="WP_144864630.1">
    <property type="nucleotide sequence ID" value="NZ_LR213782.1"/>
</dbReference>
<evidence type="ECO:0000256" key="3">
    <source>
        <dbReference type="ARBA" id="ARBA00022475"/>
    </source>
</evidence>
<evidence type="ECO:0000256" key="2">
    <source>
        <dbReference type="ARBA" id="ARBA00022448"/>
    </source>
</evidence>
<evidence type="ECO:0000313" key="9">
    <source>
        <dbReference type="EMBL" id="VEP13666.1"/>
    </source>
</evidence>
<feature type="transmembrane region" description="Helical" evidence="7">
    <location>
        <begin position="260"/>
        <end position="280"/>
    </location>
</feature>
<feature type="transmembrane region" description="Helical" evidence="7">
    <location>
        <begin position="45"/>
        <end position="65"/>
    </location>
</feature>
<evidence type="ECO:0000256" key="5">
    <source>
        <dbReference type="ARBA" id="ARBA00022989"/>
    </source>
</evidence>
<feature type="transmembrane region" description="Helical" evidence="7">
    <location>
        <begin position="356"/>
        <end position="378"/>
    </location>
</feature>
<feature type="transmembrane region" description="Helical" evidence="7">
    <location>
        <begin position="173"/>
        <end position="198"/>
    </location>
</feature>
<keyword evidence="3" id="KW-1003">Cell membrane</keyword>
<feature type="transmembrane region" description="Helical" evidence="7">
    <location>
        <begin position="219"/>
        <end position="240"/>
    </location>
</feature>
<evidence type="ECO:0000259" key="8">
    <source>
        <dbReference type="PROSITE" id="PS50850"/>
    </source>
</evidence>
<dbReference type="EMBL" id="CAACVJ010000124">
    <property type="protein sequence ID" value="VEP13666.1"/>
    <property type="molecule type" value="Genomic_DNA"/>
</dbReference>
<gene>
    <name evidence="9" type="ORF">H1P_210047</name>
</gene>
<dbReference type="InterPro" id="IPR050171">
    <property type="entry name" value="MFS_Transporters"/>
</dbReference>
<dbReference type="Pfam" id="PF07690">
    <property type="entry name" value="MFS_1"/>
    <property type="match status" value="2"/>
</dbReference>
<protein>
    <submittedName>
        <fullName evidence="9">Transporter, major facilitator superfamily</fullName>
    </submittedName>
</protein>
<proteinExistence type="predicted"/>
<evidence type="ECO:0000256" key="4">
    <source>
        <dbReference type="ARBA" id="ARBA00022692"/>
    </source>
</evidence>
<dbReference type="PANTHER" id="PTHR23517:SF3">
    <property type="entry name" value="INTEGRAL MEMBRANE TRANSPORT PROTEIN"/>
    <property type="match status" value="1"/>
</dbReference>
<dbReference type="OrthoDB" id="9793283at2"/>
<keyword evidence="5 7" id="KW-1133">Transmembrane helix</keyword>
<dbReference type="PANTHER" id="PTHR23517">
    <property type="entry name" value="RESISTANCE PROTEIN MDTM, PUTATIVE-RELATED-RELATED"/>
    <property type="match status" value="1"/>
</dbReference>
<dbReference type="GO" id="GO:0005886">
    <property type="term" value="C:plasma membrane"/>
    <property type="evidence" value="ECO:0007669"/>
    <property type="project" value="UniProtKB-SubCell"/>
</dbReference>